<proteinExistence type="predicted"/>
<evidence type="ECO:0000313" key="2">
    <source>
        <dbReference type="Proteomes" id="UP001060085"/>
    </source>
</evidence>
<gene>
    <name evidence="1" type="ORF">M9H77_09671</name>
</gene>
<dbReference type="EMBL" id="CM044702">
    <property type="protein sequence ID" value="KAI5678721.1"/>
    <property type="molecule type" value="Genomic_DNA"/>
</dbReference>
<dbReference type="Proteomes" id="UP001060085">
    <property type="component" value="Linkage Group LG02"/>
</dbReference>
<keyword evidence="2" id="KW-1185">Reference proteome</keyword>
<evidence type="ECO:0000313" key="1">
    <source>
        <dbReference type="EMBL" id="KAI5678721.1"/>
    </source>
</evidence>
<protein>
    <submittedName>
        <fullName evidence="1">Uncharacterized protein</fullName>
    </submittedName>
</protein>
<accession>A0ACC0C1A9</accession>
<sequence>MHNTCVSSSFSVRYRGPPSFSFNDYRCCFNDTFDRNPLLKSASLSSQCCECCCCSDSFHPSSYLYGLRQSTLIQWSPYKRLILNVLDPCYGSRFTVCDVARSCFCENYEPKERKVCGRRGKLGRKSKCMVFEEESERHSLSGGVEEVEIMLSLLSEDANDECFSMRERRGKSVRKIDVKGGNGGGNARSRKKNVESGTLDSLSKFEYEAEVIRSREVGKSKDTRREDEREILLRSNWRGRAKKEGRVDRLEENASESMREEKREILLRNNQRERIREEERDSLSRREDHRPKLRKDGSSCSSYYSLSSGEFESNDEIQVHQEGYESSGGCRKDSKRGQEMVSDEVRKDFARHGHSKEYGVSKEKNQAGFSGASSVVKSDWRNKSEKKLTDVSIAETQYGKESAQNLSTYREDKENTYGKAFGSYSRSDDRNKMSTLSVNVDDRIREQNRQTSETETRMKYKQFTEVSDTFAADLETSSTSNKLHKRMDESSSKSSSSVQEAKEQHLTAEQIRREEEYRGSSRKFAKSSKVQELENRRISTDSQSETRMKYQEDHSTRIQSSVHDTEEHHHQRVEASRIKDSRIKHQQLTTDVNKDSTSVSHRDSESRIKYQEDHSTRTQSSVHDTEEQRRQTVEASRITDSRIKHQQLTDVNKESTSVSHRESENRVRKQEVKSSFVYNSNLETRENLQETSSEHVNTLEYRKGSHEVIDISFPSKSDVVVDTDKRKLEMIMSSSPSQSAATGSLHDESSSGLKIEEIVDEKLDSGSTAPGALEELGNESMRETKGDESYGPPLKLVSPEDALGSADRLQKSSARYFGDFVQKAKSEISSSQTHRVKDTYKAKLLSKDEKHDQASLGSVGSEVSELKEQDSRRTSQGSGTKGPSDEMWDVTEPTIGEPPEVGAVAAERTTENAVAKRSGKSLWNVIADVIHFRWASRSENRSSPSKSAGKSSPNQSTSSETFFSGHDQEEINDSNLQKERTSLQVPLSIEQRQEEKISSSRVDGSRSSSSKDLTKHNTAGASTSSVVLQKDSSPKATSLPLDEASAPTKLKATAAVTEGVELSLPLPALHVGVLATRETERSGGGKVGQVDQPVPVVLSSKPSPESKSEELKRRKLQRIDQVQKDRFDEWEEAYRFETEQRKMDEMFMREALLEARKAADSWEVPVGAVLVQDGKIIARGYNLVEELRDSTAHAEMICIREASNMLRTWRLSGTTLYVTLEPCPMCAGAILQARIDTVVWGAPNKLLGADGSWIRLFPSGERESALESSDKPAAPIHPFHPNIAIRRGILSSDCAEMMQQFFQLRRKKKQKQKEEPTTPPPSCLPVSHHPSKFLTKMHDAFHLMFCL</sequence>
<comment type="caution">
    <text evidence="1">The sequence shown here is derived from an EMBL/GenBank/DDBJ whole genome shotgun (WGS) entry which is preliminary data.</text>
</comment>
<organism evidence="1 2">
    <name type="scientific">Catharanthus roseus</name>
    <name type="common">Madagascar periwinkle</name>
    <name type="synonym">Vinca rosea</name>
    <dbReference type="NCBI Taxonomy" id="4058"/>
    <lineage>
        <taxon>Eukaryota</taxon>
        <taxon>Viridiplantae</taxon>
        <taxon>Streptophyta</taxon>
        <taxon>Embryophyta</taxon>
        <taxon>Tracheophyta</taxon>
        <taxon>Spermatophyta</taxon>
        <taxon>Magnoliopsida</taxon>
        <taxon>eudicotyledons</taxon>
        <taxon>Gunneridae</taxon>
        <taxon>Pentapetalae</taxon>
        <taxon>asterids</taxon>
        <taxon>lamiids</taxon>
        <taxon>Gentianales</taxon>
        <taxon>Apocynaceae</taxon>
        <taxon>Rauvolfioideae</taxon>
        <taxon>Vinceae</taxon>
        <taxon>Catharanthinae</taxon>
        <taxon>Catharanthus</taxon>
    </lineage>
</organism>
<reference evidence="2" key="1">
    <citation type="journal article" date="2023" name="Nat. Plants">
        <title>Single-cell RNA sequencing provides a high-resolution roadmap for understanding the multicellular compartmentation of specialized metabolism.</title>
        <authorList>
            <person name="Sun S."/>
            <person name="Shen X."/>
            <person name="Li Y."/>
            <person name="Li Y."/>
            <person name="Wang S."/>
            <person name="Li R."/>
            <person name="Zhang H."/>
            <person name="Shen G."/>
            <person name="Guo B."/>
            <person name="Wei J."/>
            <person name="Xu J."/>
            <person name="St-Pierre B."/>
            <person name="Chen S."/>
            <person name="Sun C."/>
        </authorList>
    </citation>
    <scope>NUCLEOTIDE SEQUENCE [LARGE SCALE GENOMIC DNA]</scope>
</reference>
<name>A0ACC0C1A9_CATRO</name>